<dbReference type="PANTHER" id="PTHR46306">
    <property type="entry name" value="BTB/POZ DOMAIN-CONTAINING PROTEIN 9"/>
    <property type="match status" value="1"/>
</dbReference>
<dbReference type="GO" id="GO:0005737">
    <property type="term" value="C:cytoplasm"/>
    <property type="evidence" value="ECO:0007669"/>
    <property type="project" value="TreeGrafter"/>
</dbReference>
<dbReference type="SUPFAM" id="SSF54695">
    <property type="entry name" value="POZ domain"/>
    <property type="match status" value="1"/>
</dbReference>
<proteinExistence type="predicted"/>
<dbReference type="Pfam" id="PF07707">
    <property type="entry name" value="BACK"/>
    <property type="match status" value="1"/>
</dbReference>
<organism evidence="3 4">
    <name type="scientific">Gigaspora rosea</name>
    <dbReference type="NCBI Taxonomy" id="44941"/>
    <lineage>
        <taxon>Eukaryota</taxon>
        <taxon>Fungi</taxon>
        <taxon>Fungi incertae sedis</taxon>
        <taxon>Mucoromycota</taxon>
        <taxon>Glomeromycotina</taxon>
        <taxon>Glomeromycetes</taxon>
        <taxon>Diversisporales</taxon>
        <taxon>Gigasporaceae</taxon>
        <taxon>Gigaspora</taxon>
    </lineage>
</organism>
<keyword evidence="4" id="KW-1185">Reference proteome</keyword>
<dbReference type="Pfam" id="PF00651">
    <property type="entry name" value="BTB"/>
    <property type="match status" value="1"/>
</dbReference>
<gene>
    <name evidence="3" type="ORF">C2G38_2243271</name>
</gene>
<dbReference type="Pfam" id="PF07534">
    <property type="entry name" value="TLD"/>
    <property type="match status" value="1"/>
</dbReference>
<dbReference type="PANTHER" id="PTHR46306:SF1">
    <property type="entry name" value="BTB_POZ DOMAIN-CONTAINING PROTEIN 9"/>
    <property type="match status" value="1"/>
</dbReference>
<dbReference type="InterPro" id="IPR011705">
    <property type="entry name" value="BACK"/>
</dbReference>
<dbReference type="Gene3D" id="1.25.40.420">
    <property type="match status" value="1"/>
</dbReference>
<evidence type="ECO:0000259" key="1">
    <source>
        <dbReference type="PROSITE" id="PS50097"/>
    </source>
</evidence>
<dbReference type="InterPro" id="IPR006571">
    <property type="entry name" value="TLDc_dom"/>
</dbReference>
<reference evidence="3 4" key="1">
    <citation type="submission" date="2018-06" db="EMBL/GenBank/DDBJ databases">
        <title>Comparative genomics reveals the genomic features of Rhizophagus irregularis, R. cerebriforme, R. diaphanum and Gigaspora rosea, and their symbiotic lifestyle signature.</title>
        <authorList>
            <person name="Morin E."/>
            <person name="San Clemente H."/>
            <person name="Chen E.C.H."/>
            <person name="De La Providencia I."/>
            <person name="Hainaut M."/>
            <person name="Kuo A."/>
            <person name="Kohler A."/>
            <person name="Murat C."/>
            <person name="Tang N."/>
            <person name="Roy S."/>
            <person name="Loubradou J."/>
            <person name="Henrissat B."/>
            <person name="Grigoriev I.V."/>
            <person name="Corradi N."/>
            <person name="Roux C."/>
            <person name="Martin F.M."/>
        </authorList>
    </citation>
    <scope>NUCLEOTIDE SEQUENCE [LARGE SCALE GENOMIC DNA]</scope>
    <source>
        <strain evidence="3 4">DAOM 194757</strain>
    </source>
</reference>
<dbReference type="EMBL" id="QKWP01000307">
    <property type="protein sequence ID" value="RIB22468.1"/>
    <property type="molecule type" value="Genomic_DNA"/>
</dbReference>
<dbReference type="AlphaFoldDB" id="A0A397VKU2"/>
<sequence>MAIQLFEKLSNDCLELLDDKEDYNVIINLNEFLLTKTFYAHSAILRQRSLYFRNKLANTRKDKNNIKVINLKNASIQQFEIFIQYIYGGIVLLEDYDEQFIFDLMLVAYEFLLEELAKLLENHLIKEKDHWLRLHFALVYQMSFNSNKLQGLQNWCNDIIAKCPSKIFESEDFTSLQENALVSLIKRDDLQMEEGRIWNYIIKWGIANSELLFDLKYWSHENFLTLKNVLNNCLPHIRYFQISGDDIFDNVQPYKQILDETLWQDITKRFIVPNRPISSTILPPRKIISSIKEPLFSTIITEVHAAEIATWIDRSTTFYSEKDNPYEFKLLLRGSRDGFTAESFWRVCDGLANTVVIIKVKGTDEILGGYNPITWDKPNINGYRFNYCNESFIFSLKNGTIQNSVISHIVNPEKAIYCQYNYGPGFGGGRDLGMKNNFDQDNKCYCNHHSYEMPIRNVYSYDEGDYSSFSVEEYEIFQISDKILQAPNGI</sequence>
<protein>
    <recommendedName>
        <fullName evidence="5">TLD-domain-containing protein</fullName>
    </recommendedName>
</protein>
<dbReference type="PROSITE" id="PS51886">
    <property type="entry name" value="TLDC"/>
    <property type="match status" value="1"/>
</dbReference>
<evidence type="ECO:0000313" key="3">
    <source>
        <dbReference type="EMBL" id="RIB22468.1"/>
    </source>
</evidence>
<dbReference type="OrthoDB" id="25620at2759"/>
<comment type="caution">
    <text evidence="3">The sequence shown here is derived from an EMBL/GenBank/DDBJ whole genome shotgun (WGS) entry which is preliminary data.</text>
</comment>
<dbReference type="InterPro" id="IPR000210">
    <property type="entry name" value="BTB/POZ_dom"/>
</dbReference>
<accession>A0A397VKU2</accession>
<evidence type="ECO:0000313" key="4">
    <source>
        <dbReference type="Proteomes" id="UP000266673"/>
    </source>
</evidence>
<dbReference type="InterPro" id="IPR052407">
    <property type="entry name" value="BTB_POZ_domain_cont_9"/>
</dbReference>
<evidence type="ECO:0008006" key="5">
    <source>
        <dbReference type="Google" id="ProtNLM"/>
    </source>
</evidence>
<dbReference type="Proteomes" id="UP000266673">
    <property type="component" value="Unassembled WGS sequence"/>
</dbReference>
<dbReference type="CDD" id="cd18186">
    <property type="entry name" value="BTB_POZ_ZBTB_KLHL-like"/>
    <property type="match status" value="1"/>
</dbReference>
<dbReference type="Gene3D" id="3.30.710.10">
    <property type="entry name" value="Potassium Channel Kv1.1, Chain A"/>
    <property type="match status" value="1"/>
</dbReference>
<dbReference type="SMART" id="SM00225">
    <property type="entry name" value="BTB"/>
    <property type="match status" value="1"/>
</dbReference>
<name>A0A397VKU2_9GLOM</name>
<feature type="domain" description="BTB" evidence="1">
    <location>
        <begin position="23"/>
        <end position="95"/>
    </location>
</feature>
<dbReference type="PROSITE" id="PS50097">
    <property type="entry name" value="BTB"/>
    <property type="match status" value="1"/>
</dbReference>
<feature type="domain" description="TLDc" evidence="2">
    <location>
        <begin position="298"/>
        <end position="480"/>
    </location>
</feature>
<dbReference type="InterPro" id="IPR011333">
    <property type="entry name" value="SKP1/BTB/POZ_sf"/>
</dbReference>
<evidence type="ECO:0000259" key="2">
    <source>
        <dbReference type="PROSITE" id="PS51886"/>
    </source>
</evidence>